<name>A0A7W9WQQ7_9BURK</name>
<comment type="caution">
    <text evidence="3">The sequence shown here is derived from an EMBL/GenBank/DDBJ whole genome shotgun (WGS) entry which is preliminary data.</text>
</comment>
<protein>
    <submittedName>
        <fullName evidence="3">Spore coat protein U-like protein</fullName>
    </submittedName>
</protein>
<keyword evidence="1" id="KW-0732">Signal</keyword>
<dbReference type="InterPro" id="IPR053167">
    <property type="entry name" value="Spore_coat_component"/>
</dbReference>
<organism evidence="3 4">
    <name type="scientific">Paraburkholderia bannensis</name>
    <dbReference type="NCBI Taxonomy" id="765414"/>
    <lineage>
        <taxon>Bacteria</taxon>
        <taxon>Pseudomonadati</taxon>
        <taxon>Pseudomonadota</taxon>
        <taxon>Betaproteobacteria</taxon>
        <taxon>Burkholderiales</taxon>
        <taxon>Burkholderiaceae</taxon>
        <taxon>Paraburkholderia</taxon>
    </lineage>
</organism>
<evidence type="ECO:0000259" key="2">
    <source>
        <dbReference type="Pfam" id="PF05229"/>
    </source>
</evidence>
<keyword evidence="3" id="KW-0946">Virion</keyword>
<evidence type="ECO:0000313" key="3">
    <source>
        <dbReference type="EMBL" id="MBB6100496.1"/>
    </source>
</evidence>
<dbReference type="EMBL" id="JACHBW010000001">
    <property type="protein sequence ID" value="MBB6100496.1"/>
    <property type="molecule type" value="Genomic_DNA"/>
</dbReference>
<dbReference type="Pfam" id="PF05229">
    <property type="entry name" value="SCPU"/>
    <property type="match status" value="2"/>
</dbReference>
<dbReference type="Proteomes" id="UP000571554">
    <property type="component" value="Unassembled WGS sequence"/>
</dbReference>
<evidence type="ECO:0000313" key="4">
    <source>
        <dbReference type="Proteomes" id="UP000571554"/>
    </source>
</evidence>
<sequence length="330" mass="33480">MPRLLPRLASLLRVWPSAALALLALCCVTPRAALAQTCSFTLSNIVVGNISTISGVPADANGTLTANCSGYSTSTIRLCLSLGIPSGGFDPRTLKGPSSSTLAYNIYSDAAHTTIWGSINSSTWKAVIVDLPVVSGSASTSLTLYARVNAGQNGSPVGTYTQTFATTDTLLTYLGYSGAPPTCTGASTPSARLSFTVTAAVAADCNITAAPLAFPAVTALNSQVTANTSVQVTCVSGAPYTIALDAGTTPGATVANRLLLLNGGSTTVAYGLFKDAAWGQPWGDGTRGTTTNAGTGNGNSQAFTVYGRILPQSVPPPGNYSDTITATVSF</sequence>
<keyword evidence="3" id="KW-0167">Capsid protein</keyword>
<proteinExistence type="predicted"/>
<evidence type="ECO:0000256" key="1">
    <source>
        <dbReference type="SAM" id="SignalP"/>
    </source>
</evidence>
<dbReference type="RefSeq" id="WP_183720519.1">
    <property type="nucleotide sequence ID" value="NZ_JACHBW010000001.1"/>
</dbReference>
<gene>
    <name evidence="3" type="ORF">F4827_000300</name>
</gene>
<dbReference type="PANTHER" id="PTHR37089">
    <property type="entry name" value="PROTEIN U-RELATED"/>
    <property type="match status" value="1"/>
</dbReference>
<dbReference type="SMART" id="SM00972">
    <property type="entry name" value="SCPU"/>
    <property type="match status" value="2"/>
</dbReference>
<feature type="domain" description="Spore coat protein U/FanG" evidence="2">
    <location>
        <begin position="194"/>
        <end position="327"/>
    </location>
</feature>
<feature type="signal peptide" evidence="1">
    <location>
        <begin position="1"/>
        <end position="35"/>
    </location>
</feature>
<dbReference type="PANTHER" id="PTHR37089:SF4">
    <property type="entry name" value="EXPORTED PROTEIN"/>
    <property type="match status" value="1"/>
</dbReference>
<dbReference type="AlphaFoldDB" id="A0A7W9WQQ7"/>
<dbReference type="InterPro" id="IPR007893">
    <property type="entry name" value="Spore_coat_U/FanG"/>
</dbReference>
<keyword evidence="4" id="KW-1185">Reference proteome</keyword>
<feature type="domain" description="Spore coat protein U/FanG" evidence="2">
    <location>
        <begin position="27"/>
        <end position="166"/>
    </location>
</feature>
<reference evidence="3 4" key="1">
    <citation type="submission" date="2020-08" db="EMBL/GenBank/DDBJ databases">
        <title>Above-ground endophytic microbial communities from plants in different locations in the United States.</title>
        <authorList>
            <person name="Frank C."/>
        </authorList>
    </citation>
    <scope>NUCLEOTIDE SEQUENCE [LARGE SCALE GENOMIC DNA]</scope>
    <source>
        <strain evidence="3 4">WP4_2_2</strain>
    </source>
</reference>
<accession>A0A7W9WQQ7</accession>
<feature type="chain" id="PRO_5031557096" evidence="1">
    <location>
        <begin position="36"/>
        <end position="330"/>
    </location>
</feature>